<gene>
    <name evidence="2" type="ORF">LCGC14_1470690</name>
</gene>
<dbReference type="InterPro" id="IPR002477">
    <property type="entry name" value="Peptidoglycan-bd-like"/>
</dbReference>
<protein>
    <recommendedName>
        <fullName evidence="1">Peptidoglycan binding-like domain-containing protein</fullName>
    </recommendedName>
</protein>
<dbReference type="EMBL" id="LAZR01010342">
    <property type="protein sequence ID" value="KKM67478.1"/>
    <property type="molecule type" value="Genomic_DNA"/>
</dbReference>
<accession>A0A0F9JD29</accession>
<dbReference type="Gene3D" id="1.10.101.10">
    <property type="entry name" value="PGBD-like superfamily/PGBD"/>
    <property type="match status" value="1"/>
</dbReference>
<dbReference type="InterPro" id="IPR036366">
    <property type="entry name" value="PGBDSf"/>
</dbReference>
<feature type="domain" description="Peptidoglycan binding-like" evidence="1">
    <location>
        <begin position="79"/>
        <end position="128"/>
    </location>
</feature>
<dbReference type="AlphaFoldDB" id="A0A0F9JD29"/>
<sequence>MNIKKIGIVALSLVTAISLSGFSTVTHAATIEEITASINSLLATIASLQLELSSLSGGGVSGGVAVSCTFTRDLYPEMSGDDVKCLQQYLNAAGHQVAASGVGSAGSETTYYGSLTKAAVTLWQDANGVSYGNWAGYFGPVSRSAYTALAASGDGGVVIIPGTAYLNVTMVGPASVIIPDGSLYNNVLKLMFAAGANEETVTSVTVNRGGFIANTNITGVSIWDEAGNRYGNIVQALTADGQATISFSGSPFVIPAGQTRYLTLAVNISASADSGTVSFSVASASGIGVASGSSQPAGTFPLSGNTMTIVDGVSSLANLWVSDTSVAGLTYSTITNATGNLEIGDTDREVFKLRLVQNNSKEAVQVEKVILYVQGTIQEAKDVTNWRLYSPAGDLLASADRPVDRFVTFNLATPYVIDKGLTKDLSVKADISDGSGNYFRVYVQNDYDIVAAGITTGAAVQPLDESGAALTGTDTQNTNGGFKMKAGALTVSKTSASPSGNVAPSANSVVFATFDLKSAGERLEIQKMGIQVSYAVAGAALTGTLSVKDASTGETYLSLSADTANLQQTGTPSAANLLTYQRNLSSYITIESGQTKTLEVTGTVASTATSTSNYQVYVGQFYTKRYSTVDYTDLAAAAYSANQISVTDVTLTVTKNQSFANTNRAKGASNVKIAEFVFQTSSADDIRINSISLNVASSSFIQNM</sequence>
<organism evidence="2">
    <name type="scientific">marine sediment metagenome</name>
    <dbReference type="NCBI Taxonomy" id="412755"/>
    <lineage>
        <taxon>unclassified sequences</taxon>
        <taxon>metagenomes</taxon>
        <taxon>ecological metagenomes</taxon>
    </lineage>
</organism>
<dbReference type="Pfam" id="PF01471">
    <property type="entry name" value="PG_binding_1"/>
    <property type="match status" value="1"/>
</dbReference>
<evidence type="ECO:0000313" key="2">
    <source>
        <dbReference type="EMBL" id="KKM67478.1"/>
    </source>
</evidence>
<comment type="caution">
    <text evidence="2">The sequence shown here is derived from an EMBL/GenBank/DDBJ whole genome shotgun (WGS) entry which is preliminary data.</text>
</comment>
<dbReference type="InterPro" id="IPR036365">
    <property type="entry name" value="PGBD-like_sf"/>
</dbReference>
<feature type="non-terminal residue" evidence="2">
    <location>
        <position position="704"/>
    </location>
</feature>
<dbReference type="SUPFAM" id="SSF47090">
    <property type="entry name" value="PGBD-like"/>
    <property type="match status" value="1"/>
</dbReference>
<evidence type="ECO:0000259" key="1">
    <source>
        <dbReference type="Pfam" id="PF01471"/>
    </source>
</evidence>
<reference evidence="2" key="1">
    <citation type="journal article" date="2015" name="Nature">
        <title>Complex archaea that bridge the gap between prokaryotes and eukaryotes.</title>
        <authorList>
            <person name="Spang A."/>
            <person name="Saw J.H."/>
            <person name="Jorgensen S.L."/>
            <person name="Zaremba-Niedzwiedzka K."/>
            <person name="Martijn J."/>
            <person name="Lind A.E."/>
            <person name="van Eijk R."/>
            <person name="Schleper C."/>
            <person name="Guy L."/>
            <person name="Ettema T.J."/>
        </authorList>
    </citation>
    <scope>NUCLEOTIDE SEQUENCE</scope>
</reference>
<name>A0A0F9JD29_9ZZZZ</name>
<proteinExistence type="predicted"/>